<protein>
    <recommendedName>
        <fullName evidence="4">HEAT repeat protein</fullName>
    </recommendedName>
</protein>
<keyword evidence="1" id="KW-0732">Signal</keyword>
<name>A0A518BEV9_9BACT</name>
<dbReference type="Gene3D" id="1.25.10.10">
    <property type="entry name" value="Leucine-rich Repeat Variant"/>
    <property type="match status" value="1"/>
</dbReference>
<dbReference type="AlphaFoldDB" id="A0A518BEV9"/>
<dbReference type="RefSeq" id="WP_145062213.1">
    <property type="nucleotide sequence ID" value="NZ_CP036287.1"/>
</dbReference>
<evidence type="ECO:0008006" key="4">
    <source>
        <dbReference type="Google" id="ProtNLM"/>
    </source>
</evidence>
<dbReference type="KEGG" id="pbap:Pla133_05820"/>
<evidence type="ECO:0000313" key="2">
    <source>
        <dbReference type="EMBL" id="QDU65517.1"/>
    </source>
</evidence>
<dbReference type="EMBL" id="CP036287">
    <property type="protein sequence ID" value="QDU65517.1"/>
    <property type="molecule type" value="Genomic_DNA"/>
</dbReference>
<feature type="signal peptide" evidence="1">
    <location>
        <begin position="1"/>
        <end position="21"/>
    </location>
</feature>
<organism evidence="2 3">
    <name type="scientific">Engelhardtia mirabilis</name>
    <dbReference type="NCBI Taxonomy" id="2528011"/>
    <lineage>
        <taxon>Bacteria</taxon>
        <taxon>Pseudomonadati</taxon>
        <taxon>Planctomycetota</taxon>
        <taxon>Planctomycetia</taxon>
        <taxon>Planctomycetia incertae sedis</taxon>
        <taxon>Engelhardtia</taxon>
    </lineage>
</organism>
<gene>
    <name evidence="2" type="ORF">Pla133_05820</name>
</gene>
<feature type="chain" id="PRO_5021827962" description="HEAT repeat protein" evidence="1">
    <location>
        <begin position="22"/>
        <end position="426"/>
    </location>
</feature>
<evidence type="ECO:0000256" key="1">
    <source>
        <dbReference type="SAM" id="SignalP"/>
    </source>
</evidence>
<dbReference type="InterPro" id="IPR011989">
    <property type="entry name" value="ARM-like"/>
</dbReference>
<reference evidence="2 3" key="1">
    <citation type="submission" date="2019-02" db="EMBL/GenBank/DDBJ databases">
        <title>Deep-cultivation of Planctomycetes and their phenomic and genomic characterization uncovers novel biology.</title>
        <authorList>
            <person name="Wiegand S."/>
            <person name="Jogler M."/>
            <person name="Boedeker C."/>
            <person name="Pinto D."/>
            <person name="Vollmers J."/>
            <person name="Rivas-Marin E."/>
            <person name="Kohn T."/>
            <person name="Peeters S.H."/>
            <person name="Heuer A."/>
            <person name="Rast P."/>
            <person name="Oberbeckmann S."/>
            <person name="Bunk B."/>
            <person name="Jeske O."/>
            <person name="Meyerdierks A."/>
            <person name="Storesund J.E."/>
            <person name="Kallscheuer N."/>
            <person name="Luecker S."/>
            <person name="Lage O.M."/>
            <person name="Pohl T."/>
            <person name="Merkel B.J."/>
            <person name="Hornburger P."/>
            <person name="Mueller R.-W."/>
            <person name="Bruemmer F."/>
            <person name="Labrenz M."/>
            <person name="Spormann A.M."/>
            <person name="Op den Camp H."/>
            <person name="Overmann J."/>
            <person name="Amann R."/>
            <person name="Jetten M.S.M."/>
            <person name="Mascher T."/>
            <person name="Medema M.H."/>
            <person name="Devos D.P."/>
            <person name="Kaster A.-K."/>
            <person name="Ovreas L."/>
            <person name="Rohde M."/>
            <person name="Galperin M.Y."/>
            <person name="Jogler C."/>
        </authorList>
    </citation>
    <scope>NUCLEOTIDE SEQUENCE [LARGE SCALE GENOMIC DNA]</scope>
    <source>
        <strain evidence="2 3">Pla133</strain>
    </source>
</reference>
<sequence precursor="true">MARAAAGTLLALIALALPSAAQSKSADELIDRALQTTASATDDAHRELVALGKSILPTVLARLDRLASNPVSGQPEGAEFELLSEVLAELPRPDVHRALEPEPEITGTARCARIGALSRFGLSAEVNLLIALAGPCERAGPVTRAVQACAERMHRRSASSLRGIASTYLRASMPLREALVRGISAVARLDSVEVLADLLDLAPELDPLILSSIGRIGSLDPLEISERVRSQVRRLLDLEHDDRRLGEAALTAGRLEDPLALDTLVHLLESPSAAVRGNVHWSLQHVSGLPLEDDYFRWLTWLRANERWWAEEWPAIRAALRGGGRSETCEALREIAGRRYRRHDLAQEVLHVLRRSDDDVLLGYSCLALTALDSPIARESLIELLLDDRELVRTRALEALRHITSLDLPADIEAWRTALSMTALEP</sequence>
<evidence type="ECO:0000313" key="3">
    <source>
        <dbReference type="Proteomes" id="UP000316921"/>
    </source>
</evidence>
<dbReference type="SUPFAM" id="SSF48371">
    <property type="entry name" value="ARM repeat"/>
    <property type="match status" value="1"/>
</dbReference>
<accession>A0A518BEV9</accession>
<proteinExistence type="predicted"/>
<keyword evidence="3" id="KW-1185">Reference proteome</keyword>
<dbReference type="InterPro" id="IPR016024">
    <property type="entry name" value="ARM-type_fold"/>
</dbReference>
<dbReference type="Proteomes" id="UP000316921">
    <property type="component" value="Chromosome"/>
</dbReference>